<name>A0A2T5J8H6_9SPHI</name>
<dbReference type="Proteomes" id="UP000244168">
    <property type="component" value="Unassembled WGS sequence"/>
</dbReference>
<comment type="caution">
    <text evidence="2">The sequence shown here is derived from an EMBL/GenBank/DDBJ whole genome shotgun (WGS) entry which is preliminary data.</text>
</comment>
<accession>A0A2T5J8H6</accession>
<evidence type="ECO:0000313" key="2">
    <source>
        <dbReference type="EMBL" id="PTQ95694.1"/>
    </source>
</evidence>
<keyword evidence="1" id="KW-1133">Transmembrane helix</keyword>
<evidence type="ECO:0000313" key="3">
    <source>
        <dbReference type="Proteomes" id="UP000244168"/>
    </source>
</evidence>
<protein>
    <submittedName>
        <fullName evidence="2">Uncharacterized protein</fullName>
    </submittedName>
</protein>
<gene>
    <name evidence="2" type="ORF">C8P68_105202</name>
</gene>
<dbReference type="RefSeq" id="WP_107829192.1">
    <property type="nucleotide sequence ID" value="NZ_CP160205.1"/>
</dbReference>
<organism evidence="2 3">
    <name type="scientific">Mucilaginibacter yixingensis</name>
    <dbReference type="NCBI Taxonomy" id="1295612"/>
    <lineage>
        <taxon>Bacteria</taxon>
        <taxon>Pseudomonadati</taxon>
        <taxon>Bacteroidota</taxon>
        <taxon>Sphingobacteriia</taxon>
        <taxon>Sphingobacteriales</taxon>
        <taxon>Sphingobacteriaceae</taxon>
        <taxon>Mucilaginibacter</taxon>
    </lineage>
</organism>
<proteinExistence type="predicted"/>
<dbReference type="AlphaFoldDB" id="A0A2T5J8H6"/>
<evidence type="ECO:0000256" key="1">
    <source>
        <dbReference type="SAM" id="Phobius"/>
    </source>
</evidence>
<keyword evidence="1" id="KW-0472">Membrane</keyword>
<dbReference type="EMBL" id="QAOQ01000005">
    <property type="protein sequence ID" value="PTQ95694.1"/>
    <property type="molecule type" value="Genomic_DNA"/>
</dbReference>
<keyword evidence="1" id="KW-0812">Transmembrane</keyword>
<reference evidence="2 3" key="1">
    <citation type="submission" date="2018-04" db="EMBL/GenBank/DDBJ databases">
        <title>Genomic Encyclopedia of Archaeal and Bacterial Type Strains, Phase II (KMG-II): from individual species to whole genera.</title>
        <authorList>
            <person name="Goeker M."/>
        </authorList>
    </citation>
    <scope>NUCLEOTIDE SEQUENCE [LARGE SCALE GENOMIC DNA]</scope>
    <source>
        <strain evidence="2 3">DSM 26809</strain>
    </source>
</reference>
<feature type="transmembrane region" description="Helical" evidence="1">
    <location>
        <begin position="6"/>
        <end position="24"/>
    </location>
</feature>
<sequence length="167" mass="19185">MDKYTKPLIIACIIVFGGVGFILLKGCLSIRHDRAEHIKQMAPTVVSLNTSRMRAIYQSENDTIPKMGAFLIKPFLCRRSQSRFNDTLWADAYLCAVYRDSTRTQADTVLVLDTDLQPALPDNPENFYITIDKTPVLPHCRIVVPKNFRDSVKRYPYRYGRVGLWID</sequence>
<keyword evidence="3" id="KW-1185">Reference proteome</keyword>